<evidence type="ECO:0000256" key="3">
    <source>
        <dbReference type="ARBA" id="ARBA00022980"/>
    </source>
</evidence>
<evidence type="ECO:0000256" key="4">
    <source>
        <dbReference type="ARBA" id="ARBA00023128"/>
    </source>
</evidence>
<gene>
    <name evidence="8" type="ORF">HG537_0C01590</name>
</gene>
<evidence type="ECO:0000313" key="8">
    <source>
        <dbReference type="EMBL" id="QLQ79512.1"/>
    </source>
</evidence>
<accession>A0A7H9HT29</accession>
<dbReference type="Gene3D" id="3.40.30.10">
    <property type="entry name" value="Glutaredoxin"/>
    <property type="match status" value="1"/>
</dbReference>
<dbReference type="Pfam" id="PF10780">
    <property type="entry name" value="MRP_L53"/>
    <property type="match status" value="1"/>
</dbReference>
<keyword evidence="4" id="KW-0496">Mitochondrion</keyword>
<comment type="similarity">
    <text evidence="2">Belongs to the mitochondrion-specific ribosomal protein mL53 family.</text>
</comment>
<dbReference type="PANTHER" id="PTHR28236">
    <property type="entry name" value="54S RIBOSOMAL PROTEIN L44, MITOCHONDRIAL"/>
    <property type="match status" value="1"/>
</dbReference>
<sequence length="98" mass="11186">MITKYFAKVVVKFNPFGKEAKTARLLLSSIPPAQRLQGTQIQTEVLTSQSNKSPIVKITFKDKHEMELDPSTVNFQELSSYFDRHSRQLGLKESIEKS</sequence>
<keyword evidence="9" id="KW-1185">Reference proteome</keyword>
<evidence type="ECO:0000256" key="1">
    <source>
        <dbReference type="ARBA" id="ARBA00004173"/>
    </source>
</evidence>
<dbReference type="GO" id="GO:0005762">
    <property type="term" value="C:mitochondrial large ribosomal subunit"/>
    <property type="evidence" value="ECO:0007669"/>
    <property type="project" value="TreeGrafter"/>
</dbReference>
<keyword evidence="3" id="KW-0689">Ribosomal protein</keyword>
<dbReference type="InterPro" id="IPR019716">
    <property type="entry name" value="Ribosomal_mL53"/>
</dbReference>
<comment type="subcellular location">
    <subcellularLocation>
        <location evidence="1">Mitochondrion</location>
    </subcellularLocation>
</comment>
<dbReference type="InterPro" id="IPR042776">
    <property type="entry name" value="Ribosomal_mL53_fung"/>
</dbReference>
<dbReference type="EMBL" id="CP059269">
    <property type="protein sequence ID" value="QLQ79512.1"/>
    <property type="molecule type" value="Genomic_DNA"/>
</dbReference>
<dbReference type="AlphaFoldDB" id="A0A7H9HT29"/>
<dbReference type="Proteomes" id="UP000510647">
    <property type="component" value="Chromosome 3"/>
</dbReference>
<evidence type="ECO:0000256" key="5">
    <source>
        <dbReference type="ARBA" id="ARBA00023274"/>
    </source>
</evidence>
<dbReference type="PANTHER" id="PTHR28236:SF1">
    <property type="entry name" value="LARGE RIBOSOMAL SUBUNIT PROTEIN ML53"/>
    <property type="match status" value="1"/>
</dbReference>
<evidence type="ECO:0000256" key="6">
    <source>
        <dbReference type="ARBA" id="ARBA00035180"/>
    </source>
</evidence>
<name>A0A7H9HT29_9SACH</name>
<dbReference type="GO" id="GO:0003735">
    <property type="term" value="F:structural constituent of ribosome"/>
    <property type="evidence" value="ECO:0007669"/>
    <property type="project" value="TreeGrafter"/>
</dbReference>
<keyword evidence="5" id="KW-0687">Ribonucleoprotein</keyword>
<evidence type="ECO:0000313" key="9">
    <source>
        <dbReference type="Proteomes" id="UP000510647"/>
    </source>
</evidence>
<evidence type="ECO:0000256" key="7">
    <source>
        <dbReference type="ARBA" id="ARBA00077936"/>
    </source>
</evidence>
<dbReference type="FunFam" id="3.40.30.10:FF:000260">
    <property type="entry name" value="Mitochondrial ribosomal protein L44"/>
    <property type="match status" value="1"/>
</dbReference>
<evidence type="ECO:0000256" key="2">
    <source>
        <dbReference type="ARBA" id="ARBA00005557"/>
    </source>
</evidence>
<reference evidence="8 9" key="1">
    <citation type="submission" date="2020-06" db="EMBL/GenBank/DDBJ databases">
        <title>The yeast mating-type switching endonuclease HO is a domesticated member of an unorthodox homing genetic element family.</title>
        <authorList>
            <person name="Coughlan A.Y."/>
            <person name="Lombardi L."/>
            <person name="Braun-Galleani S."/>
            <person name="Martos A.R."/>
            <person name="Galeote V."/>
            <person name="Bigey F."/>
            <person name="Dequin S."/>
            <person name="Byrne K.P."/>
            <person name="Wolfe K.H."/>
        </authorList>
    </citation>
    <scope>NUCLEOTIDE SEQUENCE [LARGE SCALE GENOMIC DNA]</scope>
    <source>
        <strain evidence="8 9">CBS2947</strain>
    </source>
</reference>
<organism evidence="8 9">
    <name type="scientific">Torulaspora globosa</name>
    <dbReference type="NCBI Taxonomy" id="48254"/>
    <lineage>
        <taxon>Eukaryota</taxon>
        <taxon>Fungi</taxon>
        <taxon>Dikarya</taxon>
        <taxon>Ascomycota</taxon>
        <taxon>Saccharomycotina</taxon>
        <taxon>Saccharomycetes</taxon>
        <taxon>Saccharomycetales</taxon>
        <taxon>Saccharomycetaceae</taxon>
        <taxon>Torulaspora</taxon>
    </lineage>
</organism>
<proteinExistence type="inferred from homology"/>
<dbReference type="OrthoDB" id="4136894at2759"/>
<protein>
    <recommendedName>
        <fullName evidence="6">Large ribosomal subunit protein mL53</fullName>
    </recommendedName>
    <alternativeName>
        <fullName evidence="7">54S ribosomal protein L44, mitochondrial</fullName>
    </alternativeName>
</protein>